<keyword evidence="7" id="KW-0276">Fatty acid metabolism</keyword>
<dbReference type="GO" id="GO:0016020">
    <property type="term" value="C:membrane"/>
    <property type="evidence" value="ECO:0007669"/>
    <property type="project" value="UniProtKB-SubCell"/>
</dbReference>
<dbReference type="InterPro" id="IPR020845">
    <property type="entry name" value="AMP-binding_CS"/>
</dbReference>
<dbReference type="CDD" id="cd05936">
    <property type="entry name" value="FC-FACS_FadD_like"/>
    <property type="match status" value="1"/>
</dbReference>
<evidence type="ECO:0000259" key="15">
    <source>
        <dbReference type="Pfam" id="PF00501"/>
    </source>
</evidence>
<dbReference type="Gene3D" id="3.40.50.12780">
    <property type="entry name" value="N-terminal domain of ligase-like"/>
    <property type="match status" value="1"/>
</dbReference>
<evidence type="ECO:0000256" key="6">
    <source>
        <dbReference type="ARBA" id="ARBA00022741"/>
    </source>
</evidence>
<dbReference type="Proteomes" id="UP000289650">
    <property type="component" value="Unassembled WGS sequence"/>
</dbReference>
<evidence type="ECO:0000256" key="3">
    <source>
        <dbReference type="ARBA" id="ARBA00005005"/>
    </source>
</evidence>
<accession>A0A4Q2AER5</accession>
<dbReference type="AlphaFoldDB" id="A0A4Q2AER5"/>
<dbReference type="GO" id="GO:0005524">
    <property type="term" value="F:ATP binding"/>
    <property type="evidence" value="ECO:0007669"/>
    <property type="project" value="UniProtKB-KW"/>
</dbReference>
<evidence type="ECO:0000256" key="9">
    <source>
        <dbReference type="ARBA" id="ARBA00022842"/>
    </source>
</evidence>
<evidence type="ECO:0000256" key="12">
    <source>
        <dbReference type="ARBA" id="ARBA00026121"/>
    </source>
</evidence>
<evidence type="ECO:0000256" key="10">
    <source>
        <dbReference type="ARBA" id="ARBA00023098"/>
    </source>
</evidence>
<evidence type="ECO:0000256" key="5">
    <source>
        <dbReference type="ARBA" id="ARBA00022598"/>
    </source>
</evidence>
<evidence type="ECO:0000256" key="14">
    <source>
        <dbReference type="ARBA" id="ARBA00042773"/>
    </source>
</evidence>
<comment type="similarity">
    <text evidence="4">Belongs to the ATP-dependent AMP-binding enzyme family.</text>
</comment>
<reference evidence="17 18" key="1">
    <citation type="submission" date="2018-08" db="EMBL/GenBank/DDBJ databases">
        <title>Mountain-cultivated ginseng endophyte, Burkholderia stabilis and its activity against ginseng root rot disease.</title>
        <authorList>
            <person name="Tapan Kumar M."/>
            <person name="Bae H."/>
            <person name="Shanmugam G."/>
            <person name="Jeon J."/>
        </authorList>
    </citation>
    <scope>NUCLEOTIDE SEQUENCE [LARGE SCALE GENOMIC DNA]</scope>
    <source>
        <strain evidence="17 18">EB159</strain>
    </source>
</reference>
<evidence type="ECO:0000256" key="2">
    <source>
        <dbReference type="ARBA" id="ARBA00004170"/>
    </source>
</evidence>
<evidence type="ECO:0000256" key="11">
    <source>
        <dbReference type="ARBA" id="ARBA00023136"/>
    </source>
</evidence>
<dbReference type="PROSITE" id="PS00455">
    <property type="entry name" value="AMP_BINDING"/>
    <property type="match status" value="1"/>
</dbReference>
<comment type="subcellular location">
    <subcellularLocation>
        <location evidence="2">Membrane</location>
        <topology evidence="2">Peripheral membrane protein</topology>
    </subcellularLocation>
</comment>
<dbReference type="InterPro" id="IPR025110">
    <property type="entry name" value="AMP-bd_C"/>
</dbReference>
<evidence type="ECO:0000256" key="8">
    <source>
        <dbReference type="ARBA" id="ARBA00022840"/>
    </source>
</evidence>
<dbReference type="Pfam" id="PF00501">
    <property type="entry name" value="AMP-binding"/>
    <property type="match status" value="1"/>
</dbReference>
<evidence type="ECO:0000259" key="16">
    <source>
        <dbReference type="Pfam" id="PF13193"/>
    </source>
</evidence>
<keyword evidence="10" id="KW-0443">Lipid metabolism</keyword>
<dbReference type="InterPro" id="IPR000873">
    <property type="entry name" value="AMP-dep_synth/lig_dom"/>
</dbReference>
<evidence type="ECO:0000256" key="7">
    <source>
        <dbReference type="ARBA" id="ARBA00022832"/>
    </source>
</evidence>
<dbReference type="FunFam" id="3.40.50.12780:FF:000003">
    <property type="entry name" value="Long-chain-fatty-acid--CoA ligase FadD"/>
    <property type="match status" value="1"/>
</dbReference>
<keyword evidence="8" id="KW-0067">ATP-binding</keyword>
<dbReference type="SUPFAM" id="SSF56801">
    <property type="entry name" value="Acetyl-CoA synthetase-like"/>
    <property type="match status" value="1"/>
</dbReference>
<proteinExistence type="inferred from homology"/>
<dbReference type="Pfam" id="PF13193">
    <property type="entry name" value="AMP-binding_C"/>
    <property type="match status" value="1"/>
</dbReference>
<gene>
    <name evidence="17" type="ORF">D1006_24205</name>
</gene>
<keyword evidence="11" id="KW-0472">Membrane</keyword>
<feature type="domain" description="AMP-dependent synthetase/ligase" evidence="15">
    <location>
        <begin position="30"/>
        <end position="411"/>
    </location>
</feature>
<keyword evidence="6" id="KW-0547">Nucleotide-binding</keyword>
<comment type="cofactor">
    <cofactor evidence="1">
        <name>Mg(2+)</name>
        <dbReference type="ChEBI" id="CHEBI:18420"/>
    </cofactor>
</comment>
<comment type="pathway">
    <text evidence="3">Lipid metabolism; fatty acid beta-oxidation.</text>
</comment>
<comment type="caution">
    <text evidence="17">The sequence shown here is derived from an EMBL/GenBank/DDBJ whole genome shotgun (WGS) entry which is preliminary data.</text>
</comment>
<evidence type="ECO:0000313" key="17">
    <source>
        <dbReference type="EMBL" id="RXV68286.1"/>
    </source>
</evidence>
<dbReference type="EC" id="6.2.1.3" evidence="12"/>
<protein>
    <recommendedName>
        <fullName evidence="13">Long-chain-fatty-acid--CoA ligase</fullName>
        <ecNumber evidence="12">6.2.1.3</ecNumber>
    </recommendedName>
    <alternativeName>
        <fullName evidence="14">Long-chain acyl-CoA synthetase</fullName>
    </alternativeName>
</protein>
<evidence type="ECO:0000256" key="4">
    <source>
        <dbReference type="ARBA" id="ARBA00006432"/>
    </source>
</evidence>
<sequence length="568" mass="60434">MDRIWLKSYPPGVPAEIDTSYHASLADMLEQSFRAHANACAFVCMDRELSYAELDARSRHLAGWFQSQGLEPGDRIAVMLPNLLQYPVAIAAILRAGYVVVNVNPLYTARELAHQLADSGARAIVLLDAFLPTLRAVQAHTAIRHAVVTSIGEMLGARGPALAGDSAAFTCVSLGAAIAQGADAGFAPARLNGDDVAVLQYTGGTTGVSKGATLLHRNLIANLLQSEAWREPAYRARPDIEQAVTVVALPLYHIFGLTVCALLTMRCGGLGVLIPDPRDLPAMIRALRGYRIHSFPGVNTLYNALLATPGFDQLDFSALVQANGGGAAVQRAVADRWQAVTGIAIAEGYGLSETSPCVTANPAPATTFSGTVGLPLPSTELSIRDEAGRALLPGEAGEVCIRGPQVMTGYWRRPDETAQAFTSDGFFRTGDIGVMDARGFLRIVDRKKDMILVSGFNVYPNEIEAVAVSHPGVFEAAAVGVPDPHSGEAVRLFVVKKDPALTETALFAYCSTQLTGYKRPKSIEFRAELPKSNVGKILRRSLRDEAVECGATDRAGDDVASTVARAAP</sequence>
<feature type="domain" description="AMP-binding enzyme C-terminal" evidence="16">
    <location>
        <begin position="462"/>
        <end position="536"/>
    </location>
</feature>
<evidence type="ECO:0000256" key="13">
    <source>
        <dbReference type="ARBA" id="ARBA00039545"/>
    </source>
</evidence>
<dbReference type="InterPro" id="IPR050237">
    <property type="entry name" value="ATP-dep_AMP-bd_enzyme"/>
</dbReference>
<dbReference type="InterPro" id="IPR045851">
    <property type="entry name" value="AMP-bd_C_sf"/>
</dbReference>
<dbReference type="Gene3D" id="3.30.300.30">
    <property type="match status" value="1"/>
</dbReference>
<dbReference type="PANTHER" id="PTHR43767">
    <property type="entry name" value="LONG-CHAIN-FATTY-ACID--COA LIGASE"/>
    <property type="match status" value="1"/>
</dbReference>
<organism evidence="17 18">
    <name type="scientific">Burkholderia stabilis</name>
    <dbReference type="NCBI Taxonomy" id="95485"/>
    <lineage>
        <taxon>Bacteria</taxon>
        <taxon>Pseudomonadati</taxon>
        <taxon>Pseudomonadota</taxon>
        <taxon>Betaproteobacteria</taxon>
        <taxon>Burkholderiales</taxon>
        <taxon>Burkholderiaceae</taxon>
        <taxon>Burkholderia</taxon>
        <taxon>Burkholderia cepacia complex</taxon>
    </lineage>
</organism>
<evidence type="ECO:0000313" key="18">
    <source>
        <dbReference type="Proteomes" id="UP000289650"/>
    </source>
</evidence>
<evidence type="ECO:0000256" key="1">
    <source>
        <dbReference type="ARBA" id="ARBA00001946"/>
    </source>
</evidence>
<dbReference type="FunFam" id="3.30.300.30:FF:000006">
    <property type="entry name" value="Long-chain-fatty-acid--CoA ligase FadD"/>
    <property type="match status" value="1"/>
</dbReference>
<dbReference type="PANTHER" id="PTHR43767:SF8">
    <property type="entry name" value="LONG-CHAIN-FATTY-ACID--COA LIGASE"/>
    <property type="match status" value="1"/>
</dbReference>
<dbReference type="NCBIfam" id="NF005463">
    <property type="entry name" value="PRK07059.1"/>
    <property type="match status" value="1"/>
</dbReference>
<dbReference type="GO" id="GO:0004467">
    <property type="term" value="F:long-chain fatty acid-CoA ligase activity"/>
    <property type="evidence" value="ECO:0007669"/>
    <property type="project" value="UniProtKB-EC"/>
</dbReference>
<dbReference type="EMBL" id="QWEX01000002">
    <property type="protein sequence ID" value="RXV68286.1"/>
    <property type="molecule type" value="Genomic_DNA"/>
</dbReference>
<name>A0A4Q2AER5_9BURK</name>
<keyword evidence="5 17" id="KW-0436">Ligase</keyword>
<dbReference type="OrthoDB" id="9766486at2"/>
<dbReference type="InterPro" id="IPR042099">
    <property type="entry name" value="ANL_N_sf"/>
</dbReference>
<keyword evidence="9" id="KW-0460">Magnesium</keyword>